<gene>
    <name evidence="1" type="ORF">ACFPJ6_04200</name>
</gene>
<name>A0ABW0GKW0_9MICO</name>
<dbReference type="Proteomes" id="UP001596122">
    <property type="component" value="Unassembled WGS sequence"/>
</dbReference>
<comment type="caution">
    <text evidence="1">The sequence shown here is derived from an EMBL/GenBank/DDBJ whole genome shotgun (WGS) entry which is preliminary data.</text>
</comment>
<evidence type="ECO:0008006" key="3">
    <source>
        <dbReference type="Google" id="ProtNLM"/>
    </source>
</evidence>
<evidence type="ECO:0000313" key="1">
    <source>
        <dbReference type="EMBL" id="MFC5379987.1"/>
    </source>
</evidence>
<organism evidence="1 2">
    <name type="scientific">Aquipuribacter nitratireducens</name>
    <dbReference type="NCBI Taxonomy" id="650104"/>
    <lineage>
        <taxon>Bacteria</taxon>
        <taxon>Bacillati</taxon>
        <taxon>Actinomycetota</taxon>
        <taxon>Actinomycetes</taxon>
        <taxon>Micrococcales</taxon>
        <taxon>Intrasporangiaceae</taxon>
        <taxon>Aquipuribacter</taxon>
    </lineage>
</organism>
<evidence type="ECO:0000313" key="2">
    <source>
        <dbReference type="Proteomes" id="UP001596122"/>
    </source>
</evidence>
<dbReference type="SUPFAM" id="SSF109604">
    <property type="entry name" value="HD-domain/PDEase-like"/>
    <property type="match status" value="1"/>
</dbReference>
<reference evidence="2" key="1">
    <citation type="journal article" date="2019" name="Int. J. Syst. Evol. Microbiol.">
        <title>The Global Catalogue of Microorganisms (GCM) 10K type strain sequencing project: providing services to taxonomists for standard genome sequencing and annotation.</title>
        <authorList>
            <consortium name="The Broad Institute Genomics Platform"/>
            <consortium name="The Broad Institute Genome Sequencing Center for Infectious Disease"/>
            <person name="Wu L."/>
            <person name="Ma J."/>
        </authorList>
    </citation>
    <scope>NUCLEOTIDE SEQUENCE [LARGE SCALE GENOMIC DNA]</scope>
    <source>
        <strain evidence="2">CCUG 43114</strain>
    </source>
</reference>
<protein>
    <recommendedName>
        <fullName evidence="3">HD domain-containing protein</fullName>
    </recommendedName>
</protein>
<dbReference type="RefSeq" id="WP_340271463.1">
    <property type="nucleotide sequence ID" value="NZ_JBBEOG010000011.1"/>
</dbReference>
<proteinExistence type="predicted"/>
<accession>A0ABW0GKW0</accession>
<dbReference type="EMBL" id="JBHSLD010000004">
    <property type="protein sequence ID" value="MFC5379987.1"/>
    <property type="molecule type" value="Genomic_DNA"/>
</dbReference>
<sequence length="188" mass="19980">MSVGGLSVARRVAEAALAGSGARLAHVRRVGARAEFIARVLGLGGHVVDAAWLHDVGYAAVAAETGFHPLDGATWLASRAWTPAIVSLVAFHSGAVVEAEERGLRDQLQQFVEPDAGELDALNFCDMTTGPDGSPVAVEERIAEILSRYNEHDPVHRAVLRSRAELVQSVRRVEARLASADVDLSVVT</sequence>
<keyword evidence="2" id="KW-1185">Reference proteome</keyword>